<gene>
    <name evidence="15" type="primary">CXXC1</name>
    <name evidence="15" type="ORF">CDAR_387541</name>
</gene>
<reference evidence="15 16" key="1">
    <citation type="submission" date="2021-06" db="EMBL/GenBank/DDBJ databases">
        <title>Caerostris darwini draft genome.</title>
        <authorList>
            <person name="Kono N."/>
            <person name="Arakawa K."/>
        </authorList>
    </citation>
    <scope>NUCLEOTIDE SEQUENCE [LARGE SCALE GENOMIC DNA]</scope>
</reference>
<dbReference type="GO" id="GO:0048188">
    <property type="term" value="C:Set1C/COMPASS complex"/>
    <property type="evidence" value="ECO:0007669"/>
    <property type="project" value="InterPro"/>
</dbReference>
<feature type="compositionally biased region" description="Basic residues" evidence="12">
    <location>
        <begin position="221"/>
        <end position="252"/>
    </location>
</feature>
<evidence type="ECO:0000256" key="2">
    <source>
        <dbReference type="ARBA" id="ARBA00022723"/>
    </source>
</evidence>
<dbReference type="PROSITE" id="PS50016">
    <property type="entry name" value="ZF_PHD_2"/>
    <property type="match status" value="1"/>
</dbReference>
<keyword evidence="3 10" id="KW-0863">Zinc-finger</keyword>
<evidence type="ECO:0000313" key="15">
    <source>
        <dbReference type="EMBL" id="GIY48006.1"/>
    </source>
</evidence>
<keyword evidence="7" id="KW-0804">Transcription</keyword>
<dbReference type="PANTHER" id="PTHR46174">
    <property type="entry name" value="CXXC-TYPE ZINC FINGER PROTEIN 1"/>
    <property type="match status" value="1"/>
</dbReference>
<proteinExistence type="predicted"/>
<name>A0AAV4TR88_9ARAC</name>
<evidence type="ECO:0000256" key="7">
    <source>
        <dbReference type="ARBA" id="ARBA00023163"/>
    </source>
</evidence>
<evidence type="ECO:0000256" key="4">
    <source>
        <dbReference type="ARBA" id="ARBA00022833"/>
    </source>
</evidence>
<keyword evidence="4" id="KW-0862">Zinc</keyword>
<evidence type="ECO:0000256" key="11">
    <source>
        <dbReference type="SAM" id="Coils"/>
    </source>
</evidence>
<dbReference type="Gene3D" id="3.30.40.10">
    <property type="entry name" value="Zinc/RING finger domain, C3HC4 (zinc finger)"/>
    <property type="match status" value="1"/>
</dbReference>
<feature type="region of interest" description="Disordered" evidence="12">
    <location>
        <begin position="171"/>
        <end position="262"/>
    </location>
</feature>
<evidence type="ECO:0000256" key="5">
    <source>
        <dbReference type="ARBA" id="ARBA00023015"/>
    </source>
</evidence>
<evidence type="ECO:0000313" key="16">
    <source>
        <dbReference type="Proteomes" id="UP001054837"/>
    </source>
</evidence>
<accession>A0AAV4TR88</accession>
<keyword evidence="16" id="KW-1185">Reference proteome</keyword>
<feature type="domain" description="PHD-type" evidence="13">
    <location>
        <begin position="27"/>
        <end position="77"/>
    </location>
</feature>
<dbReference type="InterPro" id="IPR001965">
    <property type="entry name" value="Znf_PHD"/>
</dbReference>
<dbReference type="PROSITE" id="PS51058">
    <property type="entry name" value="ZF_CXXC"/>
    <property type="match status" value="1"/>
</dbReference>
<dbReference type="AlphaFoldDB" id="A0AAV4TR88"/>
<evidence type="ECO:0000256" key="1">
    <source>
        <dbReference type="ARBA" id="ARBA00004123"/>
    </source>
</evidence>
<evidence type="ECO:0000256" key="3">
    <source>
        <dbReference type="ARBA" id="ARBA00022771"/>
    </source>
</evidence>
<sequence length="545" mass="63971">MSDYNCRNTSNVYSNFPSNMHSDDDEDLYCICRSKDTNSFMIGCDSCNEWYHGKCISVTEEYAKNIKTFVCLICRERDSSLKIEYKDKREKVEKKKHEIEWKRPSVVSFEDERRGKSSRRCGECEACYQTEDCGRCDFCKDMRKFGGPNRIRQKCRQRQCMNFGLNLGKKPKDSFPYIHSDDTEDIEPEVTPPEIANNFTKNSNDEDTDDDKDVDYAPYTKKSHATKSPRHKRRSGRQTNKHRSRVEHRKRHGEKEKSHSKKDCEGLRQCFGPGCIYQARVYSKYCSEECGMKLATNRIYEILPHRIQEWQRTISVADENNRKFLEKIRREQQEAKDRLSELNKKQEALDKIIEKAKSSLTATDQDNLDGESEESEISIYCVTCGHDVNAKNALKHLEKCFNKYESQTSFGSFYQTNIEGSNIFCDFYNPQQRTYCKRLKILCPEHSKEPKISDDEVCGCPLVNKSFQTIGEYCRVLKKKCLKHYQWEKFRRAEIDLDKMRLLFKLDDLIEQERSVRQQMANRGGVLGLMLHQTVTHDDMTKIES</sequence>
<evidence type="ECO:0000256" key="12">
    <source>
        <dbReference type="SAM" id="MobiDB-lite"/>
    </source>
</evidence>
<dbReference type="InterPro" id="IPR022056">
    <property type="entry name" value="CpG-bd_C"/>
</dbReference>
<dbReference type="InterPro" id="IPR019787">
    <property type="entry name" value="Znf_PHD-finger"/>
</dbReference>
<comment type="subcellular location">
    <subcellularLocation>
        <location evidence="1">Nucleus</location>
    </subcellularLocation>
</comment>
<evidence type="ECO:0000256" key="10">
    <source>
        <dbReference type="PROSITE-ProRule" id="PRU00509"/>
    </source>
</evidence>
<dbReference type="Pfam" id="PF00628">
    <property type="entry name" value="PHD"/>
    <property type="match status" value="1"/>
</dbReference>
<dbReference type="InterPro" id="IPR013083">
    <property type="entry name" value="Znf_RING/FYVE/PHD"/>
</dbReference>
<dbReference type="GO" id="GO:0003677">
    <property type="term" value="F:DNA binding"/>
    <property type="evidence" value="ECO:0007669"/>
    <property type="project" value="UniProtKB-KW"/>
</dbReference>
<dbReference type="SMART" id="SM00249">
    <property type="entry name" value="PHD"/>
    <property type="match status" value="1"/>
</dbReference>
<dbReference type="EMBL" id="BPLQ01010044">
    <property type="protein sequence ID" value="GIY48006.1"/>
    <property type="molecule type" value="Genomic_DNA"/>
</dbReference>
<evidence type="ECO:0000256" key="9">
    <source>
        <dbReference type="ARBA" id="ARBA00023828"/>
    </source>
</evidence>
<feature type="compositionally biased region" description="Basic and acidic residues" evidence="12">
    <location>
        <begin position="253"/>
        <end position="262"/>
    </location>
</feature>
<dbReference type="InterPro" id="IPR002857">
    <property type="entry name" value="Znf_CXXC"/>
</dbReference>
<dbReference type="InterPro" id="IPR037869">
    <property type="entry name" value="Spp1/CFP1"/>
</dbReference>
<organism evidence="15 16">
    <name type="scientific">Caerostris darwini</name>
    <dbReference type="NCBI Taxonomy" id="1538125"/>
    <lineage>
        <taxon>Eukaryota</taxon>
        <taxon>Metazoa</taxon>
        <taxon>Ecdysozoa</taxon>
        <taxon>Arthropoda</taxon>
        <taxon>Chelicerata</taxon>
        <taxon>Arachnida</taxon>
        <taxon>Araneae</taxon>
        <taxon>Araneomorphae</taxon>
        <taxon>Entelegynae</taxon>
        <taxon>Araneoidea</taxon>
        <taxon>Araneidae</taxon>
        <taxon>Caerostris</taxon>
    </lineage>
</organism>
<keyword evidence="5" id="KW-0805">Transcription regulation</keyword>
<dbReference type="SUPFAM" id="SSF57903">
    <property type="entry name" value="FYVE/PHD zinc finger"/>
    <property type="match status" value="1"/>
</dbReference>
<keyword evidence="8" id="KW-0539">Nucleus</keyword>
<keyword evidence="2" id="KW-0479">Metal-binding</keyword>
<dbReference type="GO" id="GO:0045893">
    <property type="term" value="P:positive regulation of DNA-templated transcription"/>
    <property type="evidence" value="ECO:0007669"/>
    <property type="project" value="TreeGrafter"/>
</dbReference>
<dbReference type="Proteomes" id="UP001054837">
    <property type="component" value="Unassembled WGS sequence"/>
</dbReference>
<dbReference type="Pfam" id="PF02008">
    <property type="entry name" value="zf-CXXC"/>
    <property type="match status" value="1"/>
</dbReference>
<evidence type="ECO:0000256" key="6">
    <source>
        <dbReference type="ARBA" id="ARBA00023125"/>
    </source>
</evidence>
<comment type="caution">
    <text evidence="15">The sequence shown here is derived from an EMBL/GenBank/DDBJ whole genome shotgun (WGS) entry which is preliminary data.</text>
</comment>
<keyword evidence="6" id="KW-0238">DNA-binding</keyword>
<keyword evidence="11" id="KW-0175">Coiled coil</keyword>
<dbReference type="InterPro" id="IPR011011">
    <property type="entry name" value="Znf_FYVE_PHD"/>
</dbReference>
<feature type="domain" description="CXXC-type" evidence="14">
    <location>
        <begin position="110"/>
        <end position="161"/>
    </location>
</feature>
<dbReference type="Pfam" id="PF12269">
    <property type="entry name" value="CpG_bind_C"/>
    <property type="match status" value="1"/>
</dbReference>
<evidence type="ECO:0000259" key="14">
    <source>
        <dbReference type="PROSITE" id="PS51058"/>
    </source>
</evidence>
<dbReference type="InterPro" id="IPR019786">
    <property type="entry name" value="Zinc_finger_PHD-type_CS"/>
</dbReference>
<dbReference type="GO" id="GO:0008270">
    <property type="term" value="F:zinc ion binding"/>
    <property type="evidence" value="ECO:0007669"/>
    <property type="project" value="UniProtKB-KW"/>
</dbReference>
<evidence type="ECO:0000259" key="13">
    <source>
        <dbReference type="PROSITE" id="PS50016"/>
    </source>
</evidence>
<dbReference type="PROSITE" id="PS01359">
    <property type="entry name" value="ZF_PHD_1"/>
    <property type="match status" value="1"/>
</dbReference>
<evidence type="ECO:0000256" key="8">
    <source>
        <dbReference type="ARBA" id="ARBA00023242"/>
    </source>
</evidence>
<protein>
    <recommendedName>
        <fullName evidence="9">CXXC-type zinc finger protein 1</fullName>
    </recommendedName>
</protein>
<dbReference type="PANTHER" id="PTHR46174:SF1">
    <property type="entry name" value="CXXC-TYPE ZINC FINGER PROTEIN 1"/>
    <property type="match status" value="1"/>
</dbReference>
<feature type="coiled-coil region" evidence="11">
    <location>
        <begin position="314"/>
        <end position="359"/>
    </location>
</feature>